<gene>
    <name evidence="3" type="ORF">C1SCF055_LOCUS31424</name>
</gene>
<organism evidence="3">
    <name type="scientific">Cladocopium goreaui</name>
    <dbReference type="NCBI Taxonomy" id="2562237"/>
    <lineage>
        <taxon>Eukaryota</taxon>
        <taxon>Sar</taxon>
        <taxon>Alveolata</taxon>
        <taxon>Dinophyceae</taxon>
        <taxon>Suessiales</taxon>
        <taxon>Symbiodiniaceae</taxon>
        <taxon>Cladocopium</taxon>
    </lineage>
</organism>
<feature type="coiled-coil region" evidence="1">
    <location>
        <begin position="89"/>
        <end position="227"/>
    </location>
</feature>
<comment type="caution">
    <text evidence="3">The sequence shown here is derived from an EMBL/GenBank/DDBJ whole genome shotgun (WGS) entry which is preliminary data.</text>
</comment>
<feature type="coiled-coil region" evidence="1">
    <location>
        <begin position="312"/>
        <end position="339"/>
    </location>
</feature>
<feature type="coiled-coil region" evidence="1">
    <location>
        <begin position="251"/>
        <end position="278"/>
    </location>
</feature>
<reference evidence="4" key="2">
    <citation type="submission" date="2024-04" db="EMBL/GenBank/DDBJ databases">
        <authorList>
            <person name="Chen Y."/>
            <person name="Shah S."/>
            <person name="Dougan E. K."/>
            <person name="Thang M."/>
            <person name="Chan C."/>
        </authorList>
    </citation>
    <scope>NUCLEOTIDE SEQUENCE [LARGE SCALE GENOMIC DNA]</scope>
</reference>
<feature type="coiled-coil region" evidence="1">
    <location>
        <begin position="374"/>
        <end position="437"/>
    </location>
</feature>
<evidence type="ECO:0000313" key="5">
    <source>
        <dbReference type="EMBL" id="CAL4793032.1"/>
    </source>
</evidence>
<dbReference type="EMBL" id="CAMXCT010003672">
    <property type="protein sequence ID" value="CAI4005720.1"/>
    <property type="molecule type" value="Genomic_DNA"/>
</dbReference>
<protein>
    <submittedName>
        <fullName evidence="5">Centrosomal protein of 162 kDa</fullName>
    </submittedName>
</protein>
<dbReference type="AlphaFoldDB" id="A0A9P1D8H9"/>
<dbReference type="EMBL" id="CAMXCT020003672">
    <property type="protein sequence ID" value="CAL1159095.1"/>
    <property type="molecule type" value="Genomic_DNA"/>
</dbReference>
<dbReference type="EMBL" id="CAMXCT030003672">
    <property type="protein sequence ID" value="CAL4793032.1"/>
    <property type="molecule type" value="Genomic_DNA"/>
</dbReference>
<feature type="coiled-coil region" evidence="1">
    <location>
        <begin position="26"/>
        <end position="60"/>
    </location>
</feature>
<proteinExistence type="predicted"/>
<evidence type="ECO:0000313" key="3">
    <source>
        <dbReference type="EMBL" id="CAI4005720.1"/>
    </source>
</evidence>
<evidence type="ECO:0000256" key="2">
    <source>
        <dbReference type="SAM" id="MobiDB-lite"/>
    </source>
</evidence>
<accession>A0A9P1D8H9</accession>
<dbReference type="OrthoDB" id="443134at2759"/>
<evidence type="ECO:0000313" key="4">
    <source>
        <dbReference type="EMBL" id="CAL1159095.1"/>
    </source>
</evidence>
<keyword evidence="6" id="KW-1185">Reference proteome</keyword>
<evidence type="ECO:0000313" key="6">
    <source>
        <dbReference type="Proteomes" id="UP001152797"/>
    </source>
</evidence>
<dbReference type="Proteomes" id="UP001152797">
    <property type="component" value="Unassembled WGS sequence"/>
</dbReference>
<name>A0A9P1D8H9_9DINO</name>
<reference evidence="3" key="1">
    <citation type="submission" date="2022-10" db="EMBL/GenBank/DDBJ databases">
        <authorList>
            <person name="Chen Y."/>
            <person name="Dougan E. K."/>
            <person name="Chan C."/>
            <person name="Rhodes N."/>
            <person name="Thang M."/>
        </authorList>
    </citation>
    <scope>NUCLEOTIDE SEQUENCE</scope>
</reference>
<feature type="non-terminal residue" evidence="3">
    <location>
        <position position="1"/>
    </location>
</feature>
<feature type="region of interest" description="Disordered" evidence="2">
    <location>
        <begin position="1"/>
        <end position="24"/>
    </location>
</feature>
<keyword evidence="1" id="KW-0175">Coiled coil</keyword>
<feature type="compositionally biased region" description="Basic and acidic residues" evidence="2">
    <location>
        <begin position="8"/>
        <end position="20"/>
    </location>
</feature>
<evidence type="ECO:0000256" key="1">
    <source>
        <dbReference type="SAM" id="Coils"/>
    </source>
</evidence>
<sequence>KAQSRSPSQERRAHEGAVEARHRRKVDQLQAQLFQSQEDRACLERELEALRSEEHQRQEENPRPLHVLLSIGEQAPPLVKELKLEVKGTRELRDKIYSLESELETYKRRLEVDVRQQLEKEQHRVRQQQMELEEKERSISELVFDLRRARQAAGEGDWAQREEEYMRLNLQLRRLEEELQSSRRNEQQSGERLLDAEHQILELRFEREQVQHRSSRLETRILELELAGDASPRRPEGPPAAAAAKLQTRKERNLENVIEGLERVINQQKGDIQRLRVELERRPERKGEVERLRRRVQELEHSTLEMPRAGLVDELRQALAAKEEHVLQLEQQLQQLREVSAVDRQADAPSEAVSRLQQEVLELRRARGEDAAALDEAQRALHEAERTEQRYLEVARENRKLRQDLSALEDEGFWQEIETLQQRNEQATSLVRESKEALERMAPAAAMDVTSLVARLEVFAAPAA</sequence>